<dbReference type="InterPro" id="IPR050223">
    <property type="entry name" value="D-isomer_2-hydroxyacid_DH"/>
</dbReference>
<organism evidence="6 7">
    <name type="scientific">Stigmatella aurantiaca</name>
    <dbReference type="NCBI Taxonomy" id="41"/>
    <lineage>
        <taxon>Bacteria</taxon>
        <taxon>Pseudomonadati</taxon>
        <taxon>Myxococcota</taxon>
        <taxon>Myxococcia</taxon>
        <taxon>Myxococcales</taxon>
        <taxon>Cystobacterineae</taxon>
        <taxon>Archangiaceae</taxon>
        <taxon>Stigmatella</taxon>
    </lineage>
</organism>
<dbReference type="GO" id="GO:0030267">
    <property type="term" value="F:glyoxylate reductase (NADPH) activity"/>
    <property type="evidence" value="ECO:0007669"/>
    <property type="project" value="TreeGrafter"/>
</dbReference>
<gene>
    <name evidence="6" type="ORF">SAMN05444354_113193</name>
</gene>
<evidence type="ECO:0000256" key="1">
    <source>
        <dbReference type="ARBA" id="ARBA00023002"/>
    </source>
</evidence>
<sequence length="322" mass="33803">MRIAFTSRTPDYRPFAEQLAARLPAHPVLFLANPLPPDAGPFDAVVTMGGRVSREVLLRSSVGFVQTVGTGFDTVDIPAATELGVWVAHMRASATGNAESVAEHAILLLLALSRQLRTAERGLRAGQWARPQGSALLGKVACIVGLGDIGTALAVRLQAFGMHVLGVRQDASKGGPAGVRVFGADALPQALGQADCVLLAVRASAQTENLLDEAALAAMKPGALLINIARGSLVKPEALLAALRSGHLAGAGLDVFWEEPVDPTHPLLQLPQVIATPHIAGVTDVNMSRSLERIALNLEAYARGTKPEFLLNAPPRPRKPLA</sequence>
<evidence type="ECO:0000313" key="6">
    <source>
        <dbReference type="EMBL" id="SEM24945.1"/>
    </source>
</evidence>
<dbReference type="SUPFAM" id="SSF51735">
    <property type="entry name" value="NAD(P)-binding Rossmann-fold domains"/>
    <property type="match status" value="1"/>
</dbReference>
<feature type="domain" description="D-isomer specific 2-hydroxyacid dehydrogenase catalytic" evidence="4">
    <location>
        <begin position="39"/>
        <end position="311"/>
    </location>
</feature>
<dbReference type="Pfam" id="PF00389">
    <property type="entry name" value="2-Hacid_dh"/>
    <property type="match status" value="1"/>
</dbReference>
<dbReference type="Pfam" id="PF02826">
    <property type="entry name" value="2-Hacid_dh_C"/>
    <property type="match status" value="1"/>
</dbReference>
<evidence type="ECO:0000259" key="5">
    <source>
        <dbReference type="Pfam" id="PF02826"/>
    </source>
</evidence>
<accession>A0A1H7WUF5</accession>
<feature type="domain" description="D-isomer specific 2-hydroxyacid dehydrogenase NAD-binding" evidence="5">
    <location>
        <begin position="107"/>
        <end position="280"/>
    </location>
</feature>
<keyword evidence="1 3" id="KW-0560">Oxidoreductase</keyword>
<dbReference type="Gene3D" id="3.40.50.720">
    <property type="entry name" value="NAD(P)-binding Rossmann-like Domain"/>
    <property type="match status" value="2"/>
</dbReference>
<protein>
    <submittedName>
        <fullName evidence="6">Phosphoglycerate dehydrogenase</fullName>
    </submittedName>
</protein>
<evidence type="ECO:0000256" key="2">
    <source>
        <dbReference type="ARBA" id="ARBA00023027"/>
    </source>
</evidence>
<name>A0A1H7WUF5_STIAU</name>
<dbReference type="InterPro" id="IPR006139">
    <property type="entry name" value="D-isomer_2_OHA_DH_cat_dom"/>
</dbReference>
<evidence type="ECO:0000313" key="7">
    <source>
        <dbReference type="Proteomes" id="UP000182719"/>
    </source>
</evidence>
<dbReference type="AlphaFoldDB" id="A0A1H7WUF5"/>
<keyword evidence="7" id="KW-1185">Reference proteome</keyword>
<dbReference type="Proteomes" id="UP000182719">
    <property type="component" value="Unassembled WGS sequence"/>
</dbReference>
<dbReference type="PANTHER" id="PTHR10996">
    <property type="entry name" value="2-HYDROXYACID DEHYDROGENASE-RELATED"/>
    <property type="match status" value="1"/>
</dbReference>
<comment type="similarity">
    <text evidence="3">Belongs to the D-isomer specific 2-hydroxyacid dehydrogenase family.</text>
</comment>
<evidence type="ECO:0000256" key="3">
    <source>
        <dbReference type="RuleBase" id="RU003719"/>
    </source>
</evidence>
<dbReference type="InterPro" id="IPR006140">
    <property type="entry name" value="D-isomer_DH_NAD-bd"/>
</dbReference>
<dbReference type="OrthoDB" id="9793626at2"/>
<dbReference type="GO" id="GO:0051287">
    <property type="term" value="F:NAD binding"/>
    <property type="evidence" value="ECO:0007669"/>
    <property type="project" value="InterPro"/>
</dbReference>
<dbReference type="EMBL" id="FOAP01000013">
    <property type="protein sequence ID" value="SEM24945.1"/>
    <property type="molecule type" value="Genomic_DNA"/>
</dbReference>
<dbReference type="GO" id="GO:0005829">
    <property type="term" value="C:cytosol"/>
    <property type="evidence" value="ECO:0007669"/>
    <property type="project" value="TreeGrafter"/>
</dbReference>
<dbReference type="SUPFAM" id="SSF52283">
    <property type="entry name" value="Formate/glycerate dehydrogenase catalytic domain-like"/>
    <property type="match status" value="1"/>
</dbReference>
<dbReference type="PANTHER" id="PTHR10996:SF178">
    <property type="entry name" value="2-HYDROXYACID DEHYDROGENASE YGL185C-RELATED"/>
    <property type="match status" value="1"/>
</dbReference>
<keyword evidence="2" id="KW-0520">NAD</keyword>
<dbReference type="GO" id="GO:0016618">
    <property type="term" value="F:hydroxypyruvate reductase [NAD(P)H] activity"/>
    <property type="evidence" value="ECO:0007669"/>
    <property type="project" value="TreeGrafter"/>
</dbReference>
<reference evidence="7" key="1">
    <citation type="submission" date="2016-10" db="EMBL/GenBank/DDBJ databases">
        <authorList>
            <person name="Varghese N."/>
            <person name="Submissions S."/>
        </authorList>
    </citation>
    <scope>NUCLEOTIDE SEQUENCE [LARGE SCALE GENOMIC DNA]</scope>
    <source>
        <strain evidence="7">DSM 17044</strain>
    </source>
</reference>
<dbReference type="RefSeq" id="WP_075008832.1">
    <property type="nucleotide sequence ID" value="NZ_FOAP01000013.1"/>
</dbReference>
<evidence type="ECO:0000259" key="4">
    <source>
        <dbReference type="Pfam" id="PF00389"/>
    </source>
</evidence>
<dbReference type="InterPro" id="IPR036291">
    <property type="entry name" value="NAD(P)-bd_dom_sf"/>
</dbReference>
<proteinExistence type="inferred from homology"/>